<gene>
    <name evidence="2" type="ORF">SAMD00023353_1101750</name>
</gene>
<dbReference type="SUPFAM" id="SSF54518">
    <property type="entry name" value="Tubby C-terminal domain-like"/>
    <property type="match status" value="1"/>
</dbReference>
<dbReference type="OrthoDB" id="97518at2759"/>
<dbReference type="Pfam" id="PF04525">
    <property type="entry name" value="LOR"/>
    <property type="match status" value="1"/>
</dbReference>
<dbReference type="Proteomes" id="UP000054516">
    <property type="component" value="Unassembled WGS sequence"/>
</dbReference>
<comment type="similarity">
    <text evidence="1">Belongs to the LOR family.</text>
</comment>
<evidence type="ECO:0000256" key="1">
    <source>
        <dbReference type="ARBA" id="ARBA00005437"/>
    </source>
</evidence>
<dbReference type="Gene3D" id="2.40.160.200">
    <property type="entry name" value="LURP1-related"/>
    <property type="match status" value="1"/>
</dbReference>
<dbReference type="AlphaFoldDB" id="A0A1S7UMR0"/>
<organism evidence="2">
    <name type="scientific">Rosellinia necatrix</name>
    <name type="common">White root-rot fungus</name>
    <dbReference type="NCBI Taxonomy" id="77044"/>
    <lineage>
        <taxon>Eukaryota</taxon>
        <taxon>Fungi</taxon>
        <taxon>Dikarya</taxon>
        <taxon>Ascomycota</taxon>
        <taxon>Pezizomycotina</taxon>
        <taxon>Sordariomycetes</taxon>
        <taxon>Xylariomycetidae</taxon>
        <taxon>Xylariales</taxon>
        <taxon>Xylariaceae</taxon>
        <taxon>Rosellinia</taxon>
    </lineage>
</organism>
<name>A0A1S7UMR0_ROSNE</name>
<dbReference type="InterPro" id="IPR025659">
    <property type="entry name" value="Tubby-like_C"/>
</dbReference>
<dbReference type="OMA" id="FEMRPRD"/>
<dbReference type="InterPro" id="IPR007612">
    <property type="entry name" value="LOR"/>
</dbReference>
<keyword evidence="3" id="KW-1185">Reference proteome</keyword>
<accession>A0A1S7UMR0</accession>
<evidence type="ECO:0000313" key="3">
    <source>
        <dbReference type="Proteomes" id="UP000054516"/>
    </source>
</evidence>
<proteinExistence type="inferred from homology"/>
<dbReference type="EMBL" id="DF977456">
    <property type="protein sequence ID" value="GAP84639.1"/>
    <property type="molecule type" value="Genomic_DNA"/>
</dbReference>
<sequence length="201" mass="22290">MDMQLQSPSPPVNMLGGHVSQQETILTLRCHDSTFKKVTVVDAEENPVFRVEGSTFGTSWSWRRKVYDAANNQHLFDFRHESFDFKNRWLAEDAAGRKVCSLVHKNQVTTNHSAIDATVRTVAGEDVLVIMRPQDGGALTTTVSVGGTTIATIRKAVDNTKTSRGDDDNSVWELRVAAATDLTMIMALALCRAEMGHVWKQ</sequence>
<dbReference type="InterPro" id="IPR038595">
    <property type="entry name" value="LOR_sf"/>
</dbReference>
<reference evidence="2" key="1">
    <citation type="submission" date="2016-03" db="EMBL/GenBank/DDBJ databases">
        <title>Draft genome sequence of Rosellinia necatrix.</title>
        <authorList>
            <person name="Kanematsu S."/>
        </authorList>
    </citation>
    <scope>NUCLEOTIDE SEQUENCE [LARGE SCALE GENOMIC DNA]</scope>
    <source>
        <strain evidence="2">W97</strain>
    </source>
</reference>
<protein>
    <submittedName>
        <fullName evidence="2">Putative duf567-domain-containing protein</fullName>
    </submittedName>
</protein>
<evidence type="ECO:0000313" key="2">
    <source>
        <dbReference type="EMBL" id="GAP84639.1"/>
    </source>
</evidence>